<dbReference type="EMBL" id="WJBD01000013">
    <property type="protein sequence ID" value="MBC3888876.1"/>
    <property type="molecule type" value="Genomic_DNA"/>
</dbReference>
<dbReference type="AlphaFoldDB" id="A0A923KXW6"/>
<proteinExistence type="predicted"/>
<accession>A0A923KXW6</accession>
<evidence type="ECO:0000313" key="1">
    <source>
        <dbReference type="EMBL" id="MBC3888876.1"/>
    </source>
</evidence>
<keyword evidence="2" id="KW-1185">Reference proteome</keyword>
<gene>
    <name evidence="1" type="ORF">GH810_11180</name>
</gene>
<dbReference type="SUPFAM" id="SSF52402">
    <property type="entry name" value="Adenine nucleotide alpha hydrolases-like"/>
    <property type="match status" value="1"/>
</dbReference>
<dbReference type="Proteomes" id="UP000616595">
    <property type="component" value="Unassembled WGS sequence"/>
</dbReference>
<evidence type="ECO:0008006" key="3">
    <source>
        <dbReference type="Google" id="ProtNLM"/>
    </source>
</evidence>
<evidence type="ECO:0000313" key="2">
    <source>
        <dbReference type="Proteomes" id="UP000616595"/>
    </source>
</evidence>
<comment type="caution">
    <text evidence="1">The sequence shown here is derived from an EMBL/GenBank/DDBJ whole genome shotgun (WGS) entry which is preliminary data.</text>
</comment>
<sequence length="471" mass="53063">MASIKKHRKQWFIANNSDFQIDHLNDFLSIALSEHAVLYYDCDLTLTYFDWPDGRRTLVLGLLLGTPESPETMHYHCGRFVAITSEWLSLDATGSMGVFYSTHFSSESSEIICGSSCALISEVSQLPISGRDLETTMMKFDPAPLSRLPNMKRLFIDQQFNLKDGSVVVHPRSILPQISSEEASLLLGKALTDVALELKKTKRPIYLALTAGADSRSVFSALIKAQIDFNAFTFALDEPRVKLDAQVAKALCNKFGIQYESVLSEGSNEADLQTYFEHSGKCGGERADRYVSGNYYRHLPDNAIVLHGGAFEIGSRGYEKNLKKVRFSNVEQAVIDIEKGFYENYDESEKNAYKEWLIYRQKNPIGGVDMIDCFYIDQRRGAWGAANRQAEDCYGFDWLVFANSWSIIDILLCVSVGERRNKVVQKLAMEGLVPGILTIEPINPGVDLTNKSRELIDAAKRRLNNIRIKRL</sequence>
<name>A0A923KXW6_9FIRM</name>
<dbReference type="RefSeq" id="WP_148567146.1">
    <property type="nucleotide sequence ID" value="NZ_RXYA01000008.1"/>
</dbReference>
<organism evidence="1 2">
    <name type="scientific">Acetobacterium paludosum</name>
    <dbReference type="NCBI Taxonomy" id="52693"/>
    <lineage>
        <taxon>Bacteria</taxon>
        <taxon>Bacillati</taxon>
        <taxon>Bacillota</taxon>
        <taxon>Clostridia</taxon>
        <taxon>Eubacteriales</taxon>
        <taxon>Eubacteriaceae</taxon>
        <taxon>Acetobacterium</taxon>
    </lineage>
</organism>
<protein>
    <recommendedName>
        <fullName evidence="3">Asparagine synthetase domain-containing protein</fullName>
    </recommendedName>
</protein>
<dbReference type="OrthoDB" id="7234777at2"/>
<reference evidence="1" key="1">
    <citation type="submission" date="2019-10" db="EMBL/GenBank/DDBJ databases">
        <authorList>
            <person name="Ross D.E."/>
            <person name="Gulliver D."/>
        </authorList>
    </citation>
    <scope>NUCLEOTIDE SEQUENCE</scope>
    <source>
        <strain evidence="1">DER-2019</strain>
    </source>
</reference>
<reference evidence="1" key="2">
    <citation type="submission" date="2020-10" db="EMBL/GenBank/DDBJ databases">
        <title>Comparative genomics of the Acetobacterium genus.</title>
        <authorList>
            <person name="Marshall C."/>
            <person name="May H."/>
            <person name="Norman S."/>
        </authorList>
    </citation>
    <scope>NUCLEOTIDE SEQUENCE</scope>
    <source>
        <strain evidence="1">DER-2019</strain>
    </source>
</reference>